<protein>
    <submittedName>
        <fullName evidence="1">Uncharacterized protein</fullName>
    </submittedName>
</protein>
<comment type="caution">
    <text evidence="1">The sequence shown here is derived from an EMBL/GenBank/DDBJ whole genome shotgun (WGS) entry which is preliminary data.</text>
</comment>
<reference evidence="1 2" key="1">
    <citation type="submission" date="2019-06" db="EMBL/GenBank/DDBJ databases">
        <title>Draft genomes of female and male turbot (Scophthalmus maximus).</title>
        <authorList>
            <person name="Xu H."/>
            <person name="Xu X.-W."/>
            <person name="Shao C."/>
            <person name="Chen S."/>
        </authorList>
    </citation>
    <scope>NUCLEOTIDE SEQUENCE [LARGE SCALE GENOMIC DNA]</scope>
    <source>
        <strain evidence="1">Ysfricsl-2016a</strain>
        <tissue evidence="1">Blood</tissue>
    </source>
</reference>
<accession>A0A6A4SAP2</accession>
<name>A0A6A4SAP2_SCOMX</name>
<dbReference type="Proteomes" id="UP000438429">
    <property type="component" value="Unassembled WGS sequence"/>
</dbReference>
<evidence type="ECO:0000313" key="1">
    <source>
        <dbReference type="EMBL" id="KAF0032266.1"/>
    </source>
</evidence>
<evidence type="ECO:0000313" key="2">
    <source>
        <dbReference type="Proteomes" id="UP000438429"/>
    </source>
</evidence>
<dbReference type="EMBL" id="VEVO01000013">
    <property type="protein sequence ID" value="KAF0032266.1"/>
    <property type="molecule type" value="Genomic_DNA"/>
</dbReference>
<proteinExistence type="predicted"/>
<dbReference type="AlphaFoldDB" id="A0A6A4SAP2"/>
<organism evidence="1 2">
    <name type="scientific">Scophthalmus maximus</name>
    <name type="common">Turbot</name>
    <name type="synonym">Psetta maxima</name>
    <dbReference type="NCBI Taxonomy" id="52904"/>
    <lineage>
        <taxon>Eukaryota</taxon>
        <taxon>Metazoa</taxon>
        <taxon>Chordata</taxon>
        <taxon>Craniata</taxon>
        <taxon>Vertebrata</taxon>
        <taxon>Euteleostomi</taxon>
        <taxon>Actinopterygii</taxon>
        <taxon>Neopterygii</taxon>
        <taxon>Teleostei</taxon>
        <taxon>Neoteleostei</taxon>
        <taxon>Acanthomorphata</taxon>
        <taxon>Carangaria</taxon>
        <taxon>Pleuronectiformes</taxon>
        <taxon>Pleuronectoidei</taxon>
        <taxon>Scophthalmidae</taxon>
        <taxon>Scophthalmus</taxon>
    </lineage>
</organism>
<gene>
    <name evidence="1" type="ORF">F2P81_014556</name>
</gene>
<sequence>MCRFLQFEEEVHDAIQVVNRIVTQDTVCGRKIQDPWHRQMYVEDQLAKSIRRQFGFISSCEAGRSWSLFDGIRKLIPKFICIEKLFLGEALAQMTKTRCRKSVKASGRQAFALVP</sequence>